<comment type="caution">
    <text evidence="1">The sequence shown here is derived from an EMBL/GenBank/DDBJ whole genome shotgun (WGS) entry which is preliminary data.</text>
</comment>
<dbReference type="PANTHER" id="PTHR12277:SF81">
    <property type="entry name" value="PROTEIN ABHD13"/>
    <property type="match status" value="1"/>
</dbReference>
<organism evidence="1 2">
    <name type="scientific">Cymbomonas tetramitiformis</name>
    <dbReference type="NCBI Taxonomy" id="36881"/>
    <lineage>
        <taxon>Eukaryota</taxon>
        <taxon>Viridiplantae</taxon>
        <taxon>Chlorophyta</taxon>
        <taxon>Pyramimonadophyceae</taxon>
        <taxon>Pyramimonadales</taxon>
        <taxon>Pyramimonadaceae</taxon>
        <taxon>Cymbomonas</taxon>
    </lineage>
</organism>
<dbReference type="Gene3D" id="3.40.50.1820">
    <property type="entry name" value="alpha/beta hydrolase"/>
    <property type="match status" value="1"/>
</dbReference>
<dbReference type="Proteomes" id="UP001190700">
    <property type="component" value="Unassembled WGS sequence"/>
</dbReference>
<proteinExistence type="predicted"/>
<protein>
    <recommendedName>
        <fullName evidence="3">Serine aminopeptidase S33 domain-containing protein</fullName>
    </recommendedName>
</protein>
<dbReference type="PANTHER" id="PTHR12277">
    <property type="entry name" value="ALPHA/BETA HYDROLASE DOMAIN-CONTAINING PROTEIN"/>
    <property type="match status" value="1"/>
</dbReference>
<dbReference type="AlphaFoldDB" id="A0AAE0C736"/>
<accession>A0AAE0C736</accession>
<dbReference type="SUPFAM" id="SSF53474">
    <property type="entry name" value="alpha/beta-Hydrolases"/>
    <property type="match status" value="1"/>
</dbReference>
<keyword evidence="2" id="KW-1185">Reference proteome</keyword>
<dbReference type="InterPro" id="IPR029058">
    <property type="entry name" value="AB_hydrolase_fold"/>
</dbReference>
<evidence type="ECO:0000313" key="2">
    <source>
        <dbReference type="Proteomes" id="UP001190700"/>
    </source>
</evidence>
<sequence length="299" mass="33269">MSFDRFLEPLAFAQTQDLSNHPMRSVLERMHGRGLYTFFLHTEDESDAFLCVVSFPDMNAPFGSRGHHLERGSAQAINLLRSGRARYDRLGLYQHGNAETVHDAAAALQMFVKLNVAYVAHEWYGYGTTADRAPTFQAQSRRCAALLRLLRAAAEDLLPPVLIGYSLGCSILLAAWPRVHAEWESVVVLLAPFYDATGVVVRVPMLREICGYFALPHMHNGRLVINLRAPLMVAHGTSDQLIPVSHARDLVKAYDDVNNGQREGVLRCYAGATHTSLLDSSKTRSDLIADVRAFIHKLS</sequence>
<reference evidence="1 2" key="1">
    <citation type="journal article" date="2015" name="Genome Biol. Evol.">
        <title>Comparative Genomics of a Bacterivorous Green Alga Reveals Evolutionary Causalities and Consequences of Phago-Mixotrophic Mode of Nutrition.</title>
        <authorList>
            <person name="Burns J.A."/>
            <person name="Paasch A."/>
            <person name="Narechania A."/>
            <person name="Kim E."/>
        </authorList>
    </citation>
    <scope>NUCLEOTIDE SEQUENCE [LARGE SCALE GENOMIC DNA]</scope>
    <source>
        <strain evidence="1 2">PLY_AMNH</strain>
    </source>
</reference>
<gene>
    <name evidence="1" type="ORF">CYMTET_40923</name>
</gene>
<evidence type="ECO:0008006" key="3">
    <source>
        <dbReference type="Google" id="ProtNLM"/>
    </source>
</evidence>
<evidence type="ECO:0000313" key="1">
    <source>
        <dbReference type="EMBL" id="KAK3249643.1"/>
    </source>
</evidence>
<name>A0AAE0C736_9CHLO</name>
<dbReference type="EMBL" id="LGRX02027229">
    <property type="protein sequence ID" value="KAK3249643.1"/>
    <property type="molecule type" value="Genomic_DNA"/>
</dbReference>